<dbReference type="PRINTS" id="PR00385">
    <property type="entry name" value="P450"/>
</dbReference>
<dbReference type="Gene3D" id="1.10.630.10">
    <property type="entry name" value="Cytochrome P450"/>
    <property type="match status" value="1"/>
</dbReference>
<keyword evidence="12" id="KW-0472">Membrane</keyword>
<accession>A0A9W8ZVU4</accession>
<comment type="cofactor">
    <cofactor evidence="1 13">
        <name>heme</name>
        <dbReference type="ChEBI" id="CHEBI:30413"/>
    </cofactor>
</comment>
<dbReference type="InterPro" id="IPR017972">
    <property type="entry name" value="Cyt_P450_CS"/>
</dbReference>
<dbReference type="GO" id="GO:0016020">
    <property type="term" value="C:membrane"/>
    <property type="evidence" value="ECO:0007669"/>
    <property type="project" value="UniProtKB-SubCell"/>
</dbReference>
<reference evidence="15" key="2">
    <citation type="journal article" date="2023" name="Proc. Natl. Acad. Sci. U.S.A.">
        <title>A global phylogenomic analysis of the shiitake genus Lentinula.</title>
        <authorList>
            <person name="Sierra-Patev S."/>
            <person name="Min B."/>
            <person name="Naranjo-Ortiz M."/>
            <person name="Looney B."/>
            <person name="Konkel Z."/>
            <person name="Slot J.C."/>
            <person name="Sakamoto Y."/>
            <person name="Steenwyk J.L."/>
            <person name="Rokas A."/>
            <person name="Carro J."/>
            <person name="Camarero S."/>
            <person name="Ferreira P."/>
            <person name="Molpeceres G."/>
            <person name="Ruiz-Duenas F.J."/>
            <person name="Serrano A."/>
            <person name="Henrissat B."/>
            <person name="Drula E."/>
            <person name="Hughes K.W."/>
            <person name="Mata J.L."/>
            <person name="Ishikawa N.K."/>
            <person name="Vargas-Isla R."/>
            <person name="Ushijima S."/>
            <person name="Smith C.A."/>
            <person name="Donoghue J."/>
            <person name="Ahrendt S."/>
            <person name="Andreopoulos W."/>
            <person name="He G."/>
            <person name="LaButti K."/>
            <person name="Lipzen A."/>
            <person name="Ng V."/>
            <person name="Riley R."/>
            <person name="Sandor L."/>
            <person name="Barry K."/>
            <person name="Martinez A.T."/>
            <person name="Xiao Y."/>
            <person name="Gibbons J.G."/>
            <person name="Terashima K."/>
            <person name="Grigoriev I.V."/>
            <person name="Hibbett D."/>
        </authorList>
    </citation>
    <scope>NUCLEOTIDE SEQUENCE</scope>
    <source>
        <strain evidence="15">Sp2 HRB7682 ss15</strain>
    </source>
</reference>
<evidence type="ECO:0000256" key="9">
    <source>
        <dbReference type="ARBA" id="ARBA00023002"/>
    </source>
</evidence>
<dbReference type="InterPro" id="IPR050121">
    <property type="entry name" value="Cytochrome_P450_monoxygenase"/>
</dbReference>
<name>A0A9W8ZVU4_9AGAR</name>
<evidence type="ECO:0000256" key="10">
    <source>
        <dbReference type="ARBA" id="ARBA00023004"/>
    </source>
</evidence>
<dbReference type="GO" id="GO:0005506">
    <property type="term" value="F:iron ion binding"/>
    <property type="evidence" value="ECO:0007669"/>
    <property type="project" value="InterPro"/>
</dbReference>
<keyword evidence="9 14" id="KW-0560">Oxidoreductase</keyword>
<gene>
    <name evidence="15" type="ORF">C8J55DRAFT_437776</name>
</gene>
<evidence type="ECO:0000256" key="3">
    <source>
        <dbReference type="ARBA" id="ARBA00004721"/>
    </source>
</evidence>
<comment type="caution">
    <text evidence="15">The sequence shown here is derived from an EMBL/GenBank/DDBJ whole genome shotgun (WGS) entry which is preliminary data.</text>
</comment>
<evidence type="ECO:0000256" key="11">
    <source>
        <dbReference type="ARBA" id="ARBA00023033"/>
    </source>
</evidence>
<comment type="subcellular location">
    <subcellularLocation>
        <location evidence="2">Membrane</location>
    </subcellularLocation>
</comment>
<dbReference type="GO" id="GO:0004497">
    <property type="term" value="F:monooxygenase activity"/>
    <property type="evidence" value="ECO:0007669"/>
    <property type="project" value="UniProtKB-KW"/>
</dbReference>
<keyword evidence="8" id="KW-1133">Transmembrane helix</keyword>
<keyword evidence="6" id="KW-0812">Transmembrane</keyword>
<dbReference type="PRINTS" id="PR00465">
    <property type="entry name" value="EP450IV"/>
</dbReference>
<evidence type="ECO:0000256" key="4">
    <source>
        <dbReference type="ARBA" id="ARBA00010617"/>
    </source>
</evidence>
<keyword evidence="10 13" id="KW-0408">Iron</keyword>
<dbReference type="InterPro" id="IPR002403">
    <property type="entry name" value="Cyt_P450_E_grp-IV"/>
</dbReference>
<dbReference type="SUPFAM" id="SSF48264">
    <property type="entry name" value="Cytochrome P450"/>
    <property type="match status" value="1"/>
</dbReference>
<evidence type="ECO:0000256" key="5">
    <source>
        <dbReference type="ARBA" id="ARBA00022617"/>
    </source>
</evidence>
<dbReference type="InterPro" id="IPR036396">
    <property type="entry name" value="Cyt_P450_sf"/>
</dbReference>
<evidence type="ECO:0000256" key="8">
    <source>
        <dbReference type="ARBA" id="ARBA00022989"/>
    </source>
</evidence>
<protein>
    <submittedName>
        <fullName evidence="15">Cytochrome P450</fullName>
    </submittedName>
</protein>
<dbReference type="InterPro" id="IPR001128">
    <property type="entry name" value="Cyt_P450"/>
</dbReference>
<proteinExistence type="inferred from homology"/>
<evidence type="ECO:0000313" key="16">
    <source>
        <dbReference type="Proteomes" id="UP001150238"/>
    </source>
</evidence>
<dbReference type="PANTHER" id="PTHR24305:SF166">
    <property type="entry name" value="CYTOCHROME P450 12A4, MITOCHONDRIAL-RELATED"/>
    <property type="match status" value="1"/>
</dbReference>
<dbReference type="GO" id="GO:0016705">
    <property type="term" value="F:oxidoreductase activity, acting on paired donors, with incorporation or reduction of molecular oxygen"/>
    <property type="evidence" value="ECO:0007669"/>
    <property type="project" value="InterPro"/>
</dbReference>
<evidence type="ECO:0000256" key="12">
    <source>
        <dbReference type="ARBA" id="ARBA00023136"/>
    </source>
</evidence>
<dbReference type="CDD" id="cd11069">
    <property type="entry name" value="CYP_FUM15-like"/>
    <property type="match status" value="1"/>
</dbReference>
<keyword evidence="5 13" id="KW-0349">Heme</keyword>
<evidence type="ECO:0000256" key="6">
    <source>
        <dbReference type="ARBA" id="ARBA00022692"/>
    </source>
</evidence>
<dbReference type="PANTHER" id="PTHR24305">
    <property type="entry name" value="CYTOCHROME P450"/>
    <property type="match status" value="1"/>
</dbReference>
<dbReference type="AlphaFoldDB" id="A0A9W8ZVU4"/>
<comment type="similarity">
    <text evidence="4 14">Belongs to the cytochrome P450 family.</text>
</comment>
<keyword evidence="11 14" id="KW-0503">Monooxygenase</keyword>
<evidence type="ECO:0000256" key="1">
    <source>
        <dbReference type="ARBA" id="ARBA00001971"/>
    </source>
</evidence>
<evidence type="ECO:0000313" key="15">
    <source>
        <dbReference type="EMBL" id="KAJ4468368.1"/>
    </source>
</evidence>
<dbReference type="PROSITE" id="PS00086">
    <property type="entry name" value="CYTOCHROME_P450"/>
    <property type="match status" value="1"/>
</dbReference>
<evidence type="ECO:0000256" key="7">
    <source>
        <dbReference type="ARBA" id="ARBA00022723"/>
    </source>
</evidence>
<dbReference type="GO" id="GO:0020037">
    <property type="term" value="F:heme binding"/>
    <property type="evidence" value="ECO:0007669"/>
    <property type="project" value="InterPro"/>
</dbReference>
<comment type="pathway">
    <text evidence="3">Secondary metabolite biosynthesis; terpenoid biosynthesis.</text>
</comment>
<keyword evidence="7 13" id="KW-0479">Metal-binding</keyword>
<feature type="binding site" description="axial binding residue" evidence="13">
    <location>
        <position position="476"/>
    </location>
    <ligand>
        <name>heme</name>
        <dbReference type="ChEBI" id="CHEBI:30413"/>
    </ligand>
    <ligandPart>
        <name>Fe</name>
        <dbReference type="ChEBI" id="CHEBI:18248"/>
    </ligandPart>
</feature>
<reference evidence="15" key="1">
    <citation type="submission" date="2022-08" db="EMBL/GenBank/DDBJ databases">
        <authorList>
            <consortium name="DOE Joint Genome Institute"/>
            <person name="Min B."/>
            <person name="Riley R."/>
            <person name="Sierra-Patev S."/>
            <person name="Naranjo-Ortiz M."/>
            <person name="Looney B."/>
            <person name="Konkel Z."/>
            <person name="Slot J.C."/>
            <person name="Sakamoto Y."/>
            <person name="Steenwyk J.L."/>
            <person name="Rokas A."/>
            <person name="Carro J."/>
            <person name="Camarero S."/>
            <person name="Ferreira P."/>
            <person name="Molpeceres G."/>
            <person name="Ruiz-Duenas F.J."/>
            <person name="Serrano A."/>
            <person name="Henrissat B."/>
            <person name="Drula E."/>
            <person name="Hughes K.W."/>
            <person name="Mata J.L."/>
            <person name="Ishikawa N.K."/>
            <person name="Vargas-Isla R."/>
            <person name="Ushijima S."/>
            <person name="Smith C.A."/>
            <person name="Ahrendt S."/>
            <person name="Andreopoulos W."/>
            <person name="He G."/>
            <person name="Labutti K."/>
            <person name="Lipzen A."/>
            <person name="Ng V."/>
            <person name="Sandor L."/>
            <person name="Barry K."/>
            <person name="Martinez A.T."/>
            <person name="Xiao Y."/>
            <person name="Gibbons J.G."/>
            <person name="Terashima K."/>
            <person name="Hibbett D.S."/>
            <person name="Grigoriev I.V."/>
        </authorList>
    </citation>
    <scope>NUCLEOTIDE SEQUENCE</scope>
    <source>
        <strain evidence="15">Sp2 HRB7682 ss15</strain>
    </source>
</reference>
<dbReference type="Proteomes" id="UP001150238">
    <property type="component" value="Unassembled WGS sequence"/>
</dbReference>
<sequence>MNYLTIVLSGIVIGAYILYKATKRSPFWDIPGPKSNSFIHGHICELLQNQVGLTDFEWQENYGDVVRFKGSFGSEYLMISDPKALQRIFQTSGYRWRKTPQRREFSRLLAGKGLAWADGDVHKRQRKIMLPGFSAPEAKHLLPFFSSCAAALCSRWTDMLSASSEQCQVFNVADWISRATLDAIGQAAFDYDFGATNNQDTELSKLYQNLMIKTFGTPSKTALLMLDLTRYIPLSVMEFLDNHNPRFSLIHRVNNLAHVTAKYLVDMKSGLLLEGKNKKDIMSLLAVKANKEASQNPKLQLSEEELLAQMRVLLFAGHETSGTSLTFALFELVRNPELQTRLRKEIRNTERKIAERGDVEVTAQDLESMPFLNAVVKETLRFHPVAVHLFRIAVEDDVLPLMKPIVATTGEILKEVVVPKGTRIVGSIPAYNSAFDHADAFTFNPDRWLDPGHVKNSVSLGVYANLATFSAGIRSCIGWRFAVLEMQAFLVELIKNFEFSATPALEGIRREPALLMTPSIEGELDKGSQMPLKVAFAKRSDDDS</sequence>
<dbReference type="Pfam" id="PF00067">
    <property type="entry name" value="p450"/>
    <property type="match status" value="1"/>
</dbReference>
<organism evidence="15 16">
    <name type="scientific">Lentinula lateritia</name>
    <dbReference type="NCBI Taxonomy" id="40482"/>
    <lineage>
        <taxon>Eukaryota</taxon>
        <taxon>Fungi</taxon>
        <taxon>Dikarya</taxon>
        <taxon>Basidiomycota</taxon>
        <taxon>Agaricomycotina</taxon>
        <taxon>Agaricomycetes</taxon>
        <taxon>Agaricomycetidae</taxon>
        <taxon>Agaricales</taxon>
        <taxon>Marasmiineae</taxon>
        <taxon>Omphalotaceae</taxon>
        <taxon>Lentinula</taxon>
    </lineage>
</organism>
<evidence type="ECO:0000256" key="13">
    <source>
        <dbReference type="PIRSR" id="PIRSR602403-1"/>
    </source>
</evidence>
<dbReference type="EMBL" id="JANVFS010000038">
    <property type="protein sequence ID" value="KAJ4468368.1"/>
    <property type="molecule type" value="Genomic_DNA"/>
</dbReference>
<evidence type="ECO:0000256" key="14">
    <source>
        <dbReference type="RuleBase" id="RU000461"/>
    </source>
</evidence>
<evidence type="ECO:0000256" key="2">
    <source>
        <dbReference type="ARBA" id="ARBA00004370"/>
    </source>
</evidence>